<keyword evidence="1" id="KW-1133">Transmembrane helix</keyword>
<keyword evidence="1" id="KW-0472">Membrane</keyword>
<comment type="caution">
    <text evidence="2">The sequence shown here is derived from an EMBL/GenBank/DDBJ whole genome shotgun (WGS) entry which is preliminary data.</text>
</comment>
<organism evidence="2 3">
    <name type="scientific">Halolamina salifodinae</name>
    <dbReference type="NCBI Taxonomy" id="1202767"/>
    <lineage>
        <taxon>Archaea</taxon>
        <taxon>Methanobacteriati</taxon>
        <taxon>Methanobacteriota</taxon>
        <taxon>Stenosarchaea group</taxon>
        <taxon>Halobacteria</taxon>
        <taxon>Halobacteriales</taxon>
        <taxon>Haloferacaceae</taxon>
    </lineage>
</organism>
<reference evidence="2" key="1">
    <citation type="submission" date="2021-03" db="EMBL/GenBank/DDBJ databases">
        <title>Genomic Encyclopedia of Type Strains, Phase IV (KMG-IV): sequencing the most valuable type-strain genomes for metagenomic binning, comparative biology and taxonomic classification.</title>
        <authorList>
            <person name="Goeker M."/>
        </authorList>
    </citation>
    <scope>NUCLEOTIDE SEQUENCE</scope>
    <source>
        <strain evidence="2">DSM 26232</strain>
    </source>
</reference>
<protein>
    <submittedName>
        <fullName evidence="2">Uncharacterized protein</fullName>
    </submittedName>
</protein>
<dbReference type="EMBL" id="JAGGLC010000003">
    <property type="protein sequence ID" value="MBP1987225.1"/>
    <property type="molecule type" value="Genomic_DNA"/>
</dbReference>
<feature type="transmembrane region" description="Helical" evidence="1">
    <location>
        <begin position="13"/>
        <end position="32"/>
    </location>
</feature>
<evidence type="ECO:0000313" key="2">
    <source>
        <dbReference type="EMBL" id="MBP1987225.1"/>
    </source>
</evidence>
<dbReference type="Proteomes" id="UP000823736">
    <property type="component" value="Unassembled WGS sequence"/>
</dbReference>
<proteinExistence type="predicted"/>
<keyword evidence="3" id="KW-1185">Reference proteome</keyword>
<sequence>MVYNAMCLPGGEMAALGVGLLVTAILISIIYVRNE</sequence>
<keyword evidence="1" id="KW-0812">Transmembrane</keyword>
<dbReference type="AlphaFoldDB" id="A0A8T4H0X6"/>
<accession>A0A8T4H0X6</accession>
<evidence type="ECO:0000313" key="3">
    <source>
        <dbReference type="Proteomes" id="UP000823736"/>
    </source>
</evidence>
<gene>
    <name evidence="2" type="ORF">J2753_001723</name>
</gene>
<name>A0A8T4H0X6_9EURY</name>
<evidence type="ECO:0000256" key="1">
    <source>
        <dbReference type="SAM" id="Phobius"/>
    </source>
</evidence>